<comment type="subunit">
    <text evidence="3">Homodimer.</text>
</comment>
<dbReference type="PANTHER" id="PTHR46383:SF3">
    <property type="entry name" value="ASPARTATE AMINOTRANSFERASE-RELATED"/>
    <property type="match status" value="1"/>
</dbReference>
<dbReference type="RefSeq" id="WP_188787227.1">
    <property type="nucleotide sequence ID" value="NZ_BMOC01000012.1"/>
</dbReference>
<dbReference type="InterPro" id="IPR004838">
    <property type="entry name" value="NHTrfase_class1_PyrdxlP-BS"/>
</dbReference>
<dbReference type="Proteomes" id="UP000653099">
    <property type="component" value="Unassembled WGS sequence"/>
</dbReference>
<proteinExistence type="inferred from homology"/>
<dbReference type="PANTHER" id="PTHR46383">
    <property type="entry name" value="ASPARTATE AMINOTRANSFERASE"/>
    <property type="match status" value="1"/>
</dbReference>
<dbReference type="GO" id="GO:0006520">
    <property type="term" value="P:amino acid metabolic process"/>
    <property type="evidence" value="ECO:0007669"/>
    <property type="project" value="InterPro"/>
</dbReference>
<keyword evidence="6" id="KW-0663">Pyridoxal phosphate</keyword>
<dbReference type="Gene3D" id="3.90.1150.10">
    <property type="entry name" value="Aspartate Aminotransferase, domain 1"/>
    <property type="match status" value="1"/>
</dbReference>
<dbReference type="InterPro" id="IPR015422">
    <property type="entry name" value="PyrdxlP-dep_Trfase_small"/>
</dbReference>
<keyword evidence="4 7" id="KW-0032">Aminotransferase</keyword>
<evidence type="ECO:0000256" key="4">
    <source>
        <dbReference type="ARBA" id="ARBA00022576"/>
    </source>
</evidence>
<accession>A0A830EGI8</accession>
<dbReference type="GO" id="GO:0030170">
    <property type="term" value="F:pyridoxal phosphate binding"/>
    <property type="evidence" value="ECO:0007669"/>
    <property type="project" value="InterPro"/>
</dbReference>
<reference evidence="10" key="1">
    <citation type="journal article" date="2014" name="Int. J. Syst. Evol. Microbiol.">
        <title>Complete genome sequence of Corynebacterium casei LMG S-19264T (=DSM 44701T), isolated from a smear-ripened cheese.</title>
        <authorList>
            <consortium name="US DOE Joint Genome Institute (JGI-PGF)"/>
            <person name="Walter F."/>
            <person name="Albersmeier A."/>
            <person name="Kalinowski J."/>
            <person name="Ruckert C."/>
        </authorList>
    </citation>
    <scope>NUCLEOTIDE SEQUENCE</scope>
    <source>
        <strain evidence="10">JCM 14359</strain>
    </source>
</reference>
<evidence type="ECO:0000256" key="5">
    <source>
        <dbReference type="ARBA" id="ARBA00022679"/>
    </source>
</evidence>
<dbReference type="AlphaFoldDB" id="A0A830EGI8"/>
<feature type="compositionally biased region" description="Polar residues" evidence="8">
    <location>
        <begin position="16"/>
        <end position="27"/>
    </location>
</feature>
<dbReference type="PROSITE" id="PS00105">
    <property type="entry name" value="AA_TRANSFER_CLASS_1"/>
    <property type="match status" value="1"/>
</dbReference>
<dbReference type="InterPro" id="IPR050596">
    <property type="entry name" value="AspAT/PAT-like"/>
</dbReference>
<feature type="region of interest" description="Disordered" evidence="8">
    <location>
        <begin position="1"/>
        <end position="28"/>
    </location>
</feature>
<keyword evidence="5 7" id="KW-0808">Transferase</keyword>
<reference evidence="10" key="2">
    <citation type="submission" date="2020-09" db="EMBL/GenBank/DDBJ databases">
        <authorList>
            <person name="Sun Q."/>
            <person name="Ohkuma M."/>
        </authorList>
    </citation>
    <scope>NUCLEOTIDE SEQUENCE</scope>
    <source>
        <strain evidence="10">JCM 14359</strain>
    </source>
</reference>
<evidence type="ECO:0000313" key="10">
    <source>
        <dbReference type="EMBL" id="GGJ09729.1"/>
    </source>
</evidence>
<dbReference type="InterPro" id="IPR015424">
    <property type="entry name" value="PyrdxlP-dep_Trfase"/>
</dbReference>
<name>A0A830EGI8_9EURY</name>
<evidence type="ECO:0000256" key="8">
    <source>
        <dbReference type="SAM" id="MobiDB-lite"/>
    </source>
</evidence>
<dbReference type="OrthoDB" id="372018at2157"/>
<comment type="similarity">
    <text evidence="2 7">Belongs to the class-I pyridoxal-phosphate-dependent aminotransferase family.</text>
</comment>
<sequence length="398" mass="43715">MTAGTGESEDEHTGESSHLSQRAQETPPSGIRRFFELAEEMDDLISLGVGEPDFSAPWAARSAAIDSLERGRTSYTANRGRRDLREAIADHVRRYDLSYDPDEEILVSTGASEAVDLAMRALVDPGDTVAVPQPSYLSYGPTVSFAGGEVLPVPTRLEHEFALTYSDLERAGAEAASVLVLCYPNNPTGAVMTREELADVAEFAREHDLFVVSDEIYAALRYDDDHVSIATLPGMAERTIVFNGFSKAYAMTGMRLGYALGPPEIVGAMNRIHQYTMLSAPTTAQFAAIEALQSCDDALAEMRRAFDRRRNYVISRFNELGMDCFEAKGAFYVFPECPPGWENDEAFAEELIHEERVALVPGRVFGEGGRGHLRVSYASGMPELKTALNRIESFVSPD</sequence>
<evidence type="ECO:0000256" key="3">
    <source>
        <dbReference type="ARBA" id="ARBA00011738"/>
    </source>
</evidence>
<evidence type="ECO:0000256" key="6">
    <source>
        <dbReference type="ARBA" id="ARBA00022898"/>
    </source>
</evidence>
<dbReference type="Pfam" id="PF00155">
    <property type="entry name" value="Aminotran_1_2"/>
    <property type="match status" value="1"/>
</dbReference>
<dbReference type="EMBL" id="BMOC01000012">
    <property type="protein sequence ID" value="GGJ09729.1"/>
    <property type="molecule type" value="Genomic_DNA"/>
</dbReference>
<comment type="caution">
    <text evidence="10">The sequence shown here is derived from an EMBL/GenBank/DDBJ whole genome shotgun (WGS) entry which is preliminary data.</text>
</comment>
<dbReference type="GO" id="GO:0008483">
    <property type="term" value="F:transaminase activity"/>
    <property type="evidence" value="ECO:0007669"/>
    <property type="project" value="UniProtKB-KW"/>
</dbReference>
<protein>
    <recommendedName>
        <fullName evidence="7">Aminotransferase</fullName>
        <ecNumber evidence="7">2.6.1.-</ecNumber>
    </recommendedName>
</protein>
<evidence type="ECO:0000313" key="11">
    <source>
        <dbReference type="Proteomes" id="UP000653099"/>
    </source>
</evidence>
<keyword evidence="11" id="KW-1185">Reference proteome</keyword>
<evidence type="ECO:0000256" key="7">
    <source>
        <dbReference type="RuleBase" id="RU000481"/>
    </source>
</evidence>
<comment type="cofactor">
    <cofactor evidence="1 7">
        <name>pyridoxal 5'-phosphate</name>
        <dbReference type="ChEBI" id="CHEBI:597326"/>
    </cofactor>
</comment>
<gene>
    <name evidence="10" type="ORF">GCM10008995_19520</name>
</gene>
<evidence type="ECO:0000256" key="2">
    <source>
        <dbReference type="ARBA" id="ARBA00007441"/>
    </source>
</evidence>
<feature type="domain" description="Aminotransferase class I/classII large" evidence="9">
    <location>
        <begin position="43"/>
        <end position="390"/>
    </location>
</feature>
<dbReference type="FunFam" id="3.40.640.10:FF:000033">
    <property type="entry name" value="Aspartate aminotransferase"/>
    <property type="match status" value="1"/>
</dbReference>
<dbReference type="EC" id="2.6.1.-" evidence="7"/>
<organism evidence="10 11">
    <name type="scientific">Halobellus salinus</name>
    <dbReference type="NCBI Taxonomy" id="931585"/>
    <lineage>
        <taxon>Archaea</taxon>
        <taxon>Methanobacteriati</taxon>
        <taxon>Methanobacteriota</taxon>
        <taxon>Stenosarchaea group</taxon>
        <taxon>Halobacteria</taxon>
        <taxon>Halobacteriales</taxon>
        <taxon>Haloferacaceae</taxon>
        <taxon>Halobellus</taxon>
    </lineage>
</organism>
<dbReference type="InterPro" id="IPR015421">
    <property type="entry name" value="PyrdxlP-dep_Trfase_major"/>
</dbReference>
<dbReference type="CDD" id="cd00609">
    <property type="entry name" value="AAT_like"/>
    <property type="match status" value="1"/>
</dbReference>
<dbReference type="SUPFAM" id="SSF53383">
    <property type="entry name" value="PLP-dependent transferases"/>
    <property type="match status" value="1"/>
</dbReference>
<dbReference type="InterPro" id="IPR004839">
    <property type="entry name" value="Aminotransferase_I/II_large"/>
</dbReference>
<evidence type="ECO:0000259" key="9">
    <source>
        <dbReference type="Pfam" id="PF00155"/>
    </source>
</evidence>
<dbReference type="Gene3D" id="3.40.640.10">
    <property type="entry name" value="Type I PLP-dependent aspartate aminotransferase-like (Major domain)"/>
    <property type="match status" value="1"/>
</dbReference>
<evidence type="ECO:0000256" key="1">
    <source>
        <dbReference type="ARBA" id="ARBA00001933"/>
    </source>
</evidence>